<keyword evidence="3" id="KW-1185">Reference proteome</keyword>
<feature type="transmembrane region" description="Helical" evidence="2">
    <location>
        <begin position="33"/>
        <end position="51"/>
    </location>
</feature>
<sequence length="92" mass="10280">MGRPSGWARRRGSDAAPSAPHCSATPTQRRRASAQSTSVIFVGSTLLYVIITRLQQKLWSKLLLLPPPVKLSLRQRPFYAAEKTRLSNSYVQ</sequence>
<proteinExistence type="predicted"/>
<keyword evidence="2" id="KW-1133">Transmembrane helix</keyword>
<evidence type="ECO:0000313" key="4">
    <source>
        <dbReference type="WBParaSite" id="ALUE_0001891701-mRNA-1"/>
    </source>
</evidence>
<evidence type="ECO:0000313" key="3">
    <source>
        <dbReference type="Proteomes" id="UP000036681"/>
    </source>
</evidence>
<feature type="region of interest" description="Disordered" evidence="1">
    <location>
        <begin position="1"/>
        <end position="30"/>
    </location>
</feature>
<reference evidence="4" key="1">
    <citation type="submission" date="2017-02" db="UniProtKB">
        <authorList>
            <consortium name="WormBaseParasite"/>
        </authorList>
    </citation>
    <scope>IDENTIFICATION</scope>
</reference>
<evidence type="ECO:0000256" key="2">
    <source>
        <dbReference type="SAM" id="Phobius"/>
    </source>
</evidence>
<name>A0A0M3IJR3_ASCLU</name>
<dbReference type="WBParaSite" id="ALUE_0001891701-mRNA-1">
    <property type="protein sequence ID" value="ALUE_0001891701-mRNA-1"/>
    <property type="gene ID" value="ALUE_0001891701"/>
</dbReference>
<accession>A0A0M3IJR3</accession>
<organism evidence="3 4">
    <name type="scientific">Ascaris lumbricoides</name>
    <name type="common">Giant roundworm</name>
    <dbReference type="NCBI Taxonomy" id="6252"/>
    <lineage>
        <taxon>Eukaryota</taxon>
        <taxon>Metazoa</taxon>
        <taxon>Ecdysozoa</taxon>
        <taxon>Nematoda</taxon>
        <taxon>Chromadorea</taxon>
        <taxon>Rhabditida</taxon>
        <taxon>Spirurina</taxon>
        <taxon>Ascaridomorpha</taxon>
        <taxon>Ascaridoidea</taxon>
        <taxon>Ascarididae</taxon>
        <taxon>Ascaris</taxon>
    </lineage>
</organism>
<dbReference type="Proteomes" id="UP000036681">
    <property type="component" value="Unplaced"/>
</dbReference>
<keyword evidence="2" id="KW-0472">Membrane</keyword>
<dbReference type="AlphaFoldDB" id="A0A0M3IJR3"/>
<evidence type="ECO:0000256" key="1">
    <source>
        <dbReference type="SAM" id="MobiDB-lite"/>
    </source>
</evidence>
<keyword evidence="2" id="KW-0812">Transmembrane</keyword>
<protein>
    <submittedName>
        <fullName evidence="4">Uncharacterized protein</fullName>
    </submittedName>
</protein>